<evidence type="ECO:0000313" key="4">
    <source>
        <dbReference type="Proteomes" id="UP001046870"/>
    </source>
</evidence>
<dbReference type="InterPro" id="IPR042624">
    <property type="entry name" value="RAMD2A"/>
</dbReference>
<feature type="transmembrane region" description="Helical" evidence="1">
    <location>
        <begin position="344"/>
        <end position="364"/>
    </location>
</feature>
<dbReference type="GO" id="GO:0005789">
    <property type="term" value="C:endoplasmic reticulum membrane"/>
    <property type="evidence" value="ECO:0007669"/>
    <property type="project" value="TreeGrafter"/>
</dbReference>
<dbReference type="InterPro" id="IPR004182">
    <property type="entry name" value="GRAM"/>
</dbReference>
<proteinExistence type="predicted"/>
<dbReference type="Gene3D" id="2.30.29.30">
    <property type="entry name" value="Pleckstrin-homology domain (PH domain)/Phosphotyrosine-binding domain (PTB)"/>
    <property type="match status" value="1"/>
</dbReference>
<dbReference type="PANTHER" id="PTHR46973:SF1">
    <property type="entry name" value="GRAM DOMAIN-CONTAINING PROTEIN 2A"/>
    <property type="match status" value="1"/>
</dbReference>
<dbReference type="SMART" id="SM00568">
    <property type="entry name" value="GRAM"/>
    <property type="match status" value="1"/>
</dbReference>
<dbReference type="PANTHER" id="PTHR46973">
    <property type="entry name" value="GRAM DOMAIN-CONTAINING PROTEIN 2A"/>
    <property type="match status" value="1"/>
</dbReference>
<comment type="caution">
    <text evidence="3">The sequence shown here is derived from an EMBL/GenBank/DDBJ whole genome shotgun (WGS) entry which is preliminary data.</text>
</comment>
<dbReference type="InterPro" id="IPR011993">
    <property type="entry name" value="PH-like_dom_sf"/>
</dbReference>
<protein>
    <recommendedName>
        <fullName evidence="2">GRAM domain-containing protein</fullName>
    </recommendedName>
</protein>
<evidence type="ECO:0000259" key="2">
    <source>
        <dbReference type="SMART" id="SM00568"/>
    </source>
</evidence>
<dbReference type="GO" id="GO:0005546">
    <property type="term" value="F:phosphatidylinositol-4,5-bisphosphate binding"/>
    <property type="evidence" value="ECO:0007669"/>
    <property type="project" value="TreeGrafter"/>
</dbReference>
<sequence>MRPRQSPEELRFIGFTAGLALCTPADGGAKDNNALLCTANVVLNYSSSPCHFVTPKTMTEHQEQSEDISLLTPQDLAETTKEDDTHCPPQFRVPLIDDLSYEDVKKCYRGSTVSKYNSQYHKLFQTVPKEEILMKVYSCALLRDILLQGRLYISRNWLCFYANLFGQDIKVAIPVVSVRLVKKHKTAGLVPNGLAITTDTSQKYVFVSLLSRDSVYDVLRRICTHLQVNGKKSLSLKQLMEEPASLSLDEFPVADEFPPVLKWRRKPSVATVSSSLPDLLGNSTTSKPECNGHALSGRRATAGLLKGEQNTNLPFVCSAERVLETEKILLNEPVPELGHMEYQLLKFFILLIILLILSSCYLAFRVCSLEQQLSFLNTNPALPVRER</sequence>
<reference evidence="3" key="1">
    <citation type="submission" date="2021-01" db="EMBL/GenBank/DDBJ databases">
        <authorList>
            <person name="Zahm M."/>
            <person name="Roques C."/>
            <person name="Cabau C."/>
            <person name="Klopp C."/>
            <person name="Donnadieu C."/>
            <person name="Jouanno E."/>
            <person name="Lampietro C."/>
            <person name="Louis A."/>
            <person name="Herpin A."/>
            <person name="Echchiki A."/>
            <person name="Berthelot C."/>
            <person name="Parey E."/>
            <person name="Roest-Crollius H."/>
            <person name="Braasch I."/>
            <person name="Postlethwait J."/>
            <person name="Bobe J."/>
            <person name="Montfort J."/>
            <person name="Bouchez O."/>
            <person name="Begum T."/>
            <person name="Mejri S."/>
            <person name="Adams A."/>
            <person name="Chen W.-J."/>
            <person name="Guiguen Y."/>
        </authorList>
    </citation>
    <scope>NUCLEOTIDE SEQUENCE</scope>
    <source>
        <strain evidence="3">YG-15Mar2019-1</strain>
        <tissue evidence="3">Brain</tissue>
    </source>
</reference>
<feature type="domain" description="GRAM" evidence="2">
    <location>
        <begin position="118"/>
        <end position="185"/>
    </location>
</feature>
<dbReference type="GO" id="GO:2001256">
    <property type="term" value="P:regulation of store-operated calcium entry"/>
    <property type="evidence" value="ECO:0007669"/>
    <property type="project" value="TreeGrafter"/>
</dbReference>
<dbReference type="FunFam" id="2.30.29.30:FF:000086">
    <property type="entry name" value="GRAM domain-containing protein 2B isoform 2"/>
    <property type="match status" value="1"/>
</dbReference>
<keyword evidence="1" id="KW-0812">Transmembrane</keyword>
<accession>A0A9D3Q632</accession>
<name>A0A9D3Q632_MEGAT</name>
<dbReference type="CDD" id="cd13220">
    <property type="entry name" value="PH-GRAM_GRAMDC"/>
    <property type="match status" value="1"/>
</dbReference>
<dbReference type="GO" id="GO:0061817">
    <property type="term" value="P:endoplasmic reticulum-plasma membrane tethering"/>
    <property type="evidence" value="ECO:0007669"/>
    <property type="project" value="TreeGrafter"/>
</dbReference>
<organism evidence="3 4">
    <name type="scientific">Megalops atlanticus</name>
    <name type="common">Tarpon</name>
    <name type="synonym">Clupea gigantea</name>
    <dbReference type="NCBI Taxonomy" id="7932"/>
    <lineage>
        <taxon>Eukaryota</taxon>
        <taxon>Metazoa</taxon>
        <taxon>Chordata</taxon>
        <taxon>Craniata</taxon>
        <taxon>Vertebrata</taxon>
        <taxon>Euteleostomi</taxon>
        <taxon>Actinopterygii</taxon>
        <taxon>Neopterygii</taxon>
        <taxon>Teleostei</taxon>
        <taxon>Elopiformes</taxon>
        <taxon>Megalopidae</taxon>
        <taxon>Megalops</taxon>
    </lineage>
</organism>
<dbReference type="Pfam" id="PF02893">
    <property type="entry name" value="GRAM"/>
    <property type="match status" value="1"/>
</dbReference>
<dbReference type="OrthoDB" id="74360at2759"/>
<keyword evidence="1" id="KW-0472">Membrane</keyword>
<gene>
    <name evidence="3" type="ORF">MATL_G00094580</name>
</gene>
<evidence type="ECO:0000313" key="3">
    <source>
        <dbReference type="EMBL" id="KAG7473328.1"/>
    </source>
</evidence>
<evidence type="ECO:0000256" key="1">
    <source>
        <dbReference type="SAM" id="Phobius"/>
    </source>
</evidence>
<keyword evidence="1" id="KW-1133">Transmembrane helix</keyword>
<dbReference type="EMBL" id="JAFDVH010000007">
    <property type="protein sequence ID" value="KAG7473328.1"/>
    <property type="molecule type" value="Genomic_DNA"/>
</dbReference>
<dbReference type="GO" id="GO:0044232">
    <property type="term" value="C:organelle membrane contact site"/>
    <property type="evidence" value="ECO:0007669"/>
    <property type="project" value="TreeGrafter"/>
</dbReference>
<dbReference type="Proteomes" id="UP001046870">
    <property type="component" value="Chromosome 7"/>
</dbReference>
<dbReference type="AlphaFoldDB" id="A0A9D3Q632"/>
<keyword evidence="4" id="KW-1185">Reference proteome</keyword>